<feature type="region of interest" description="Disordered" evidence="1">
    <location>
        <begin position="85"/>
        <end position="106"/>
    </location>
</feature>
<organism evidence="3 4">
    <name type="scientific">Luteibacter sahnii</name>
    <dbReference type="NCBI Taxonomy" id="3021977"/>
    <lineage>
        <taxon>Bacteria</taxon>
        <taxon>Pseudomonadati</taxon>
        <taxon>Pseudomonadota</taxon>
        <taxon>Gammaproteobacteria</taxon>
        <taxon>Lysobacterales</taxon>
        <taxon>Rhodanobacteraceae</taxon>
        <taxon>Luteibacter</taxon>
    </lineage>
</organism>
<gene>
    <name evidence="3" type="ORF">P3W24_08995</name>
</gene>
<keyword evidence="2" id="KW-0732">Signal</keyword>
<evidence type="ECO:0000313" key="4">
    <source>
        <dbReference type="Proteomes" id="UP001528850"/>
    </source>
</evidence>
<evidence type="ECO:0000256" key="2">
    <source>
        <dbReference type="SAM" id="SignalP"/>
    </source>
</evidence>
<comment type="caution">
    <text evidence="3">The sequence shown here is derived from an EMBL/GenBank/DDBJ whole genome shotgun (WGS) entry which is preliminary data.</text>
</comment>
<accession>A0ABT6BAI4</accession>
<dbReference type="Proteomes" id="UP001528850">
    <property type="component" value="Unassembled WGS sequence"/>
</dbReference>
<sequence>MHVRRTLPSLALLAGLLAGPALAASPPSTGLGQSWPNATDVSSSPNWHVYVFARGSTRYIQINDAQGAVRGAFARTPYSLVGLPIGSDAGNLSTPDEPLPPPASRQSVQVYQDDTVQAFVAPQADGTARLMLVPTDCKTDPIECNKGGP</sequence>
<proteinExistence type="predicted"/>
<reference evidence="3 4" key="1">
    <citation type="journal article" date="2024" name="Curr. Microbiol.">
        <title>Luteibacter sahnii sp. nov., A Novel Yellow-Colored Xanthomonadin Pigment Producing Probiotic Bacterium from Healthy Rice Seed Microbiome.</title>
        <authorList>
            <person name="Jaiswal G."/>
            <person name="Rana R."/>
            <person name="Nayak P.K."/>
            <person name="Chouhan R."/>
            <person name="Gandhi S.G."/>
            <person name="Patel H.K."/>
            <person name="Patil P.B."/>
        </authorList>
    </citation>
    <scope>NUCLEOTIDE SEQUENCE [LARGE SCALE GENOMIC DNA]</scope>
    <source>
        <strain evidence="3 4">PPL201</strain>
    </source>
</reference>
<name>A0ABT6BAI4_9GAMM</name>
<dbReference type="EMBL" id="JARJJS010000002">
    <property type="protein sequence ID" value="MDF4025098.1"/>
    <property type="molecule type" value="Genomic_DNA"/>
</dbReference>
<feature type="signal peptide" evidence="2">
    <location>
        <begin position="1"/>
        <end position="23"/>
    </location>
</feature>
<evidence type="ECO:0000256" key="1">
    <source>
        <dbReference type="SAM" id="MobiDB-lite"/>
    </source>
</evidence>
<evidence type="ECO:0000313" key="3">
    <source>
        <dbReference type="EMBL" id="MDF4025098.1"/>
    </source>
</evidence>
<protein>
    <submittedName>
        <fullName evidence="3">Uncharacterized protein</fullName>
    </submittedName>
</protein>
<keyword evidence="4" id="KW-1185">Reference proteome</keyword>
<feature type="chain" id="PRO_5046902137" evidence="2">
    <location>
        <begin position="24"/>
        <end position="149"/>
    </location>
</feature>